<organism evidence="2 3">
    <name type="scientific">Thanatephorus cucumeris (strain AG1-IB / isolate 7/3/14)</name>
    <name type="common">Lettuce bottom rot fungus</name>
    <name type="synonym">Rhizoctonia solani</name>
    <dbReference type="NCBI Taxonomy" id="1108050"/>
    <lineage>
        <taxon>Eukaryota</taxon>
        <taxon>Fungi</taxon>
        <taxon>Dikarya</taxon>
        <taxon>Basidiomycota</taxon>
        <taxon>Agaricomycotina</taxon>
        <taxon>Agaricomycetes</taxon>
        <taxon>Cantharellales</taxon>
        <taxon>Ceratobasidiaceae</taxon>
        <taxon>Rhizoctonia</taxon>
        <taxon>Rhizoctonia solani AG-1</taxon>
    </lineage>
</organism>
<dbReference type="AlphaFoldDB" id="A0A0B7G024"/>
<feature type="compositionally biased region" description="Polar residues" evidence="1">
    <location>
        <begin position="1"/>
        <end position="31"/>
    </location>
</feature>
<evidence type="ECO:0000313" key="2">
    <source>
        <dbReference type="EMBL" id="CEL63305.1"/>
    </source>
</evidence>
<dbReference type="EMBL" id="LN679107">
    <property type="protein sequence ID" value="CEL63305.1"/>
    <property type="molecule type" value="Genomic_DNA"/>
</dbReference>
<sequence>MTNTSPRAPEHTSSVNYTSPKLRSSDSSLGQKNVGIEDEQTCQESAKAPAMTSSTGAGMDVFAVYGVAVTGAYDMGGYDVGGCDGGGCDGGCDGGGGE</sequence>
<gene>
    <name evidence="2" type="ORF">RSOLAG1IB_05348</name>
</gene>
<protein>
    <submittedName>
        <fullName evidence="2">Uncharacterized protein</fullName>
    </submittedName>
</protein>
<keyword evidence="3" id="KW-1185">Reference proteome</keyword>
<name>A0A0B7G024_THACB</name>
<feature type="region of interest" description="Disordered" evidence="1">
    <location>
        <begin position="1"/>
        <end position="53"/>
    </location>
</feature>
<accession>A0A0B7G024</accession>
<dbReference type="Proteomes" id="UP000059188">
    <property type="component" value="Unassembled WGS sequence"/>
</dbReference>
<proteinExistence type="predicted"/>
<evidence type="ECO:0000313" key="3">
    <source>
        <dbReference type="Proteomes" id="UP000059188"/>
    </source>
</evidence>
<evidence type="ECO:0000256" key="1">
    <source>
        <dbReference type="SAM" id="MobiDB-lite"/>
    </source>
</evidence>
<reference evidence="2 3" key="1">
    <citation type="submission" date="2014-11" db="EMBL/GenBank/DDBJ databases">
        <authorList>
            <person name="Wibberg Daniel"/>
        </authorList>
    </citation>
    <scope>NUCLEOTIDE SEQUENCE [LARGE SCALE GENOMIC DNA]</scope>
    <source>
        <strain evidence="2">Rhizoctonia solani AG1-IB 7/3/14</strain>
    </source>
</reference>